<dbReference type="InterPro" id="IPR014284">
    <property type="entry name" value="RNA_pol_sigma-70_dom"/>
</dbReference>
<protein>
    <submittedName>
        <fullName evidence="8">Sigma-70 family RNA polymerase sigma factor</fullName>
    </submittedName>
</protein>
<dbReference type="SUPFAM" id="SSF88946">
    <property type="entry name" value="Sigma2 domain of RNA polymerase sigma factors"/>
    <property type="match status" value="1"/>
</dbReference>
<sequence>MHPQDTTRDFETIALPHLDAAYNLARWLTRNDQDAEDLVQAAFVRAFRFFATFRGEDARSWVLTIVRNTHFTQLRDNWESRNSLPFDEELHADGAGLEQQSPEGALLQRDTQAAVNHALERLPTAFREVVVLKDMNDFSYKEIAEIVGVPIGTVMSRLARGRKLLLAYLDGYAPGG</sequence>
<keyword evidence="4" id="KW-0238">DNA-binding</keyword>
<dbReference type="SUPFAM" id="SSF88659">
    <property type="entry name" value="Sigma3 and sigma4 domains of RNA polymerase sigma factors"/>
    <property type="match status" value="1"/>
</dbReference>
<dbReference type="Gene3D" id="1.10.10.10">
    <property type="entry name" value="Winged helix-like DNA-binding domain superfamily/Winged helix DNA-binding domain"/>
    <property type="match status" value="1"/>
</dbReference>
<evidence type="ECO:0000259" key="6">
    <source>
        <dbReference type="Pfam" id="PF04542"/>
    </source>
</evidence>
<dbReference type="GO" id="GO:0003677">
    <property type="term" value="F:DNA binding"/>
    <property type="evidence" value="ECO:0007669"/>
    <property type="project" value="UniProtKB-KW"/>
</dbReference>
<reference evidence="8 9" key="1">
    <citation type="submission" date="2019-11" db="EMBL/GenBank/DDBJ databases">
        <title>Type strains purchased from KCTC, JCM and DSMZ.</title>
        <authorList>
            <person name="Lu H."/>
        </authorList>
    </citation>
    <scope>NUCLEOTIDE SEQUENCE [LARGE SCALE GENOMIC DNA]</scope>
    <source>
        <strain evidence="8 9">JCM 31587</strain>
    </source>
</reference>
<dbReference type="AlphaFoldDB" id="A0A6L6QAM2"/>
<dbReference type="InterPro" id="IPR013325">
    <property type="entry name" value="RNA_pol_sigma_r2"/>
</dbReference>
<feature type="domain" description="RNA polymerase sigma factor 70 region 4 type 2" evidence="7">
    <location>
        <begin position="114"/>
        <end position="165"/>
    </location>
</feature>
<evidence type="ECO:0000256" key="1">
    <source>
        <dbReference type="ARBA" id="ARBA00010641"/>
    </source>
</evidence>
<dbReference type="InterPro" id="IPR013249">
    <property type="entry name" value="RNA_pol_sigma70_r4_t2"/>
</dbReference>
<dbReference type="RefSeq" id="WP_155452102.1">
    <property type="nucleotide sequence ID" value="NZ_WNKX01000001.1"/>
</dbReference>
<keyword evidence="3" id="KW-0731">Sigma factor</keyword>
<dbReference type="CDD" id="cd06171">
    <property type="entry name" value="Sigma70_r4"/>
    <property type="match status" value="1"/>
</dbReference>
<dbReference type="InterPro" id="IPR013324">
    <property type="entry name" value="RNA_pol_sigma_r3/r4-like"/>
</dbReference>
<organism evidence="8 9">
    <name type="scientific">Massilia eburnea</name>
    <dbReference type="NCBI Taxonomy" id="1776165"/>
    <lineage>
        <taxon>Bacteria</taxon>
        <taxon>Pseudomonadati</taxon>
        <taxon>Pseudomonadota</taxon>
        <taxon>Betaproteobacteria</taxon>
        <taxon>Burkholderiales</taxon>
        <taxon>Oxalobacteraceae</taxon>
        <taxon>Telluria group</taxon>
        <taxon>Massilia</taxon>
    </lineage>
</organism>
<keyword evidence="9" id="KW-1185">Reference proteome</keyword>
<feature type="domain" description="RNA polymerase sigma-70 region 2" evidence="6">
    <location>
        <begin position="17"/>
        <end position="78"/>
    </location>
</feature>
<dbReference type="InterPro" id="IPR036388">
    <property type="entry name" value="WH-like_DNA-bd_sf"/>
</dbReference>
<evidence type="ECO:0000256" key="3">
    <source>
        <dbReference type="ARBA" id="ARBA00023082"/>
    </source>
</evidence>
<dbReference type="InterPro" id="IPR007627">
    <property type="entry name" value="RNA_pol_sigma70_r2"/>
</dbReference>
<evidence type="ECO:0000313" key="9">
    <source>
        <dbReference type="Proteomes" id="UP000472320"/>
    </source>
</evidence>
<comment type="caution">
    <text evidence="8">The sequence shown here is derived from an EMBL/GenBank/DDBJ whole genome shotgun (WGS) entry which is preliminary data.</text>
</comment>
<keyword evidence="5" id="KW-0804">Transcription</keyword>
<evidence type="ECO:0000256" key="5">
    <source>
        <dbReference type="ARBA" id="ARBA00023163"/>
    </source>
</evidence>
<dbReference type="InterPro" id="IPR039425">
    <property type="entry name" value="RNA_pol_sigma-70-like"/>
</dbReference>
<dbReference type="GO" id="GO:0016987">
    <property type="term" value="F:sigma factor activity"/>
    <property type="evidence" value="ECO:0007669"/>
    <property type="project" value="UniProtKB-KW"/>
</dbReference>
<evidence type="ECO:0000313" key="8">
    <source>
        <dbReference type="EMBL" id="MTW09114.1"/>
    </source>
</evidence>
<evidence type="ECO:0000259" key="7">
    <source>
        <dbReference type="Pfam" id="PF08281"/>
    </source>
</evidence>
<name>A0A6L6QAM2_9BURK</name>
<dbReference type="Gene3D" id="1.10.1740.10">
    <property type="match status" value="1"/>
</dbReference>
<keyword evidence="2" id="KW-0805">Transcription regulation</keyword>
<dbReference type="GO" id="GO:0006352">
    <property type="term" value="P:DNA-templated transcription initiation"/>
    <property type="evidence" value="ECO:0007669"/>
    <property type="project" value="InterPro"/>
</dbReference>
<dbReference type="Pfam" id="PF08281">
    <property type="entry name" value="Sigma70_r4_2"/>
    <property type="match status" value="1"/>
</dbReference>
<gene>
    <name evidence="8" type="ORF">GM658_00735</name>
</gene>
<dbReference type="NCBIfam" id="TIGR02937">
    <property type="entry name" value="sigma70-ECF"/>
    <property type="match status" value="1"/>
</dbReference>
<dbReference type="Pfam" id="PF04542">
    <property type="entry name" value="Sigma70_r2"/>
    <property type="match status" value="1"/>
</dbReference>
<accession>A0A6L6QAM2</accession>
<comment type="similarity">
    <text evidence="1">Belongs to the sigma-70 factor family. ECF subfamily.</text>
</comment>
<dbReference type="PANTHER" id="PTHR43133">
    <property type="entry name" value="RNA POLYMERASE ECF-TYPE SIGMA FACTO"/>
    <property type="match status" value="1"/>
</dbReference>
<dbReference type="PANTHER" id="PTHR43133:SF8">
    <property type="entry name" value="RNA POLYMERASE SIGMA FACTOR HI_1459-RELATED"/>
    <property type="match status" value="1"/>
</dbReference>
<dbReference type="OrthoDB" id="9797134at2"/>
<evidence type="ECO:0000256" key="4">
    <source>
        <dbReference type="ARBA" id="ARBA00023125"/>
    </source>
</evidence>
<dbReference type="Proteomes" id="UP000472320">
    <property type="component" value="Unassembled WGS sequence"/>
</dbReference>
<evidence type="ECO:0000256" key="2">
    <source>
        <dbReference type="ARBA" id="ARBA00023015"/>
    </source>
</evidence>
<proteinExistence type="inferred from homology"/>
<dbReference type="EMBL" id="WNKX01000001">
    <property type="protein sequence ID" value="MTW09114.1"/>
    <property type="molecule type" value="Genomic_DNA"/>
</dbReference>